<accession>A0A327K6K0</accession>
<keyword evidence="4" id="KW-1185">Reference proteome</keyword>
<feature type="transmembrane region" description="Helical" evidence="1">
    <location>
        <begin position="43"/>
        <end position="66"/>
    </location>
</feature>
<sequence>MEGRRIDLQDLLFGLFLVAVAVFTAVATWSLRVGTAANMGPGYMPRAIAVAVLGFGLFFVVRGLVAPFKGITPPQPRAVVFILAAVAAFALLVTTAGLMIASVVTIVIAGFASRETRPLETILFGSAMAVGAVLLFVQALKLPVPIWPW</sequence>
<evidence type="ECO:0000256" key="1">
    <source>
        <dbReference type="SAM" id="Phobius"/>
    </source>
</evidence>
<dbReference type="AlphaFoldDB" id="A0A327K6K0"/>
<comment type="caution">
    <text evidence="3">The sequence shown here is derived from an EMBL/GenBank/DDBJ whole genome shotgun (WGS) entry which is preliminary data.</text>
</comment>
<dbReference type="InterPro" id="IPR009936">
    <property type="entry name" value="DUF1468"/>
</dbReference>
<organism evidence="3 4">
    <name type="scientific">Rhodoplanes elegans</name>
    <dbReference type="NCBI Taxonomy" id="29408"/>
    <lineage>
        <taxon>Bacteria</taxon>
        <taxon>Pseudomonadati</taxon>
        <taxon>Pseudomonadota</taxon>
        <taxon>Alphaproteobacteria</taxon>
        <taxon>Hyphomicrobiales</taxon>
        <taxon>Nitrobacteraceae</taxon>
        <taxon>Rhodoplanes</taxon>
    </lineage>
</organism>
<protein>
    <recommendedName>
        <fullName evidence="2">DUF1468 domain-containing protein</fullName>
    </recommendedName>
</protein>
<dbReference type="Pfam" id="PF07331">
    <property type="entry name" value="TctB"/>
    <property type="match status" value="1"/>
</dbReference>
<feature type="transmembrane region" description="Helical" evidence="1">
    <location>
        <begin position="78"/>
        <end position="109"/>
    </location>
</feature>
<gene>
    <name evidence="3" type="ORF">CH338_21085</name>
</gene>
<evidence type="ECO:0000313" key="3">
    <source>
        <dbReference type="EMBL" id="RAI34319.1"/>
    </source>
</evidence>
<feature type="transmembrane region" description="Helical" evidence="1">
    <location>
        <begin position="12"/>
        <end position="31"/>
    </location>
</feature>
<proteinExistence type="predicted"/>
<dbReference type="EMBL" id="NPEU01000314">
    <property type="protein sequence ID" value="RAI34319.1"/>
    <property type="molecule type" value="Genomic_DNA"/>
</dbReference>
<keyword evidence="1" id="KW-0812">Transmembrane</keyword>
<evidence type="ECO:0000313" key="4">
    <source>
        <dbReference type="Proteomes" id="UP000248863"/>
    </source>
</evidence>
<name>A0A327K6K0_9BRAD</name>
<keyword evidence="1" id="KW-0472">Membrane</keyword>
<dbReference type="RefSeq" id="WP_111359077.1">
    <property type="nucleotide sequence ID" value="NZ_NHSK01000063.1"/>
</dbReference>
<feature type="domain" description="DUF1468" evidence="2">
    <location>
        <begin position="12"/>
        <end position="145"/>
    </location>
</feature>
<keyword evidence="1" id="KW-1133">Transmembrane helix</keyword>
<feature type="transmembrane region" description="Helical" evidence="1">
    <location>
        <begin position="121"/>
        <end position="140"/>
    </location>
</feature>
<evidence type="ECO:0000259" key="2">
    <source>
        <dbReference type="Pfam" id="PF07331"/>
    </source>
</evidence>
<reference evidence="3 4" key="1">
    <citation type="submission" date="2017-07" db="EMBL/GenBank/DDBJ databases">
        <title>Draft Genome Sequences of Select Purple Nonsulfur Bacteria.</title>
        <authorList>
            <person name="Lasarre B."/>
            <person name="Mckinlay J.B."/>
        </authorList>
    </citation>
    <scope>NUCLEOTIDE SEQUENCE [LARGE SCALE GENOMIC DNA]</scope>
    <source>
        <strain evidence="3 4">DSM 11907</strain>
    </source>
</reference>
<dbReference type="OrthoDB" id="5186924at2"/>
<dbReference type="Proteomes" id="UP000248863">
    <property type="component" value="Unassembled WGS sequence"/>
</dbReference>